<name>A0ABS0LFX2_9CORY</name>
<organism evidence="1 2">
    <name type="scientific">Corynebacterium belfantii</name>
    <dbReference type="NCBI Taxonomy" id="2014537"/>
    <lineage>
        <taxon>Bacteria</taxon>
        <taxon>Bacillati</taxon>
        <taxon>Actinomycetota</taxon>
        <taxon>Actinomycetes</taxon>
        <taxon>Mycobacteriales</taxon>
        <taxon>Corynebacteriaceae</taxon>
        <taxon>Corynebacterium</taxon>
    </lineage>
</organism>
<keyword evidence="2" id="KW-1185">Reference proteome</keyword>
<proteinExistence type="predicted"/>
<dbReference type="EMBL" id="JADQUG010000289">
    <property type="protein sequence ID" value="MBG9355561.1"/>
    <property type="molecule type" value="Genomic_DNA"/>
</dbReference>
<dbReference type="Proteomes" id="UP000615580">
    <property type="component" value="Unassembled WGS sequence"/>
</dbReference>
<feature type="non-terminal residue" evidence="1">
    <location>
        <position position="84"/>
    </location>
</feature>
<comment type="caution">
    <text evidence="1">The sequence shown here is derived from an EMBL/GenBank/DDBJ whole genome shotgun (WGS) entry which is preliminary data.</text>
</comment>
<sequence length="84" mass="9658">ARRTRRGIGEQLDKAQRAVDGKIPVKRNRYVNLKAPNKQVNHTLANKHLTLAGIKGYETSRTDLKPQEVIGAYRRLFTIEKSFR</sequence>
<evidence type="ECO:0000313" key="2">
    <source>
        <dbReference type="Proteomes" id="UP000615580"/>
    </source>
</evidence>
<reference evidence="1 2" key="1">
    <citation type="journal article" date="2020" name="J. Clin. Microbiol.">
        <title>Assessing the Genetic Diversity of Austrian Corynebacterium diphtheriae Clinical Isolates, 2011-2019.</title>
        <authorList>
            <person name="Schaeffer J."/>
            <person name="Huhulescu S."/>
            <person name="Stoeger A."/>
            <person name="Allerberger F."/>
            <person name="Ruppitsch W."/>
        </authorList>
    </citation>
    <scope>NUCLEOTIDE SEQUENCE [LARGE SCALE GENOMIC DNA]</scope>
    <source>
        <strain evidence="1 2">04-17</strain>
    </source>
</reference>
<protein>
    <submittedName>
        <fullName evidence="1">Transposase</fullName>
    </submittedName>
</protein>
<accession>A0ABS0LFX2</accession>
<gene>
    <name evidence="1" type="ORF">I4J41_14200</name>
</gene>
<evidence type="ECO:0000313" key="1">
    <source>
        <dbReference type="EMBL" id="MBG9355561.1"/>
    </source>
</evidence>
<feature type="non-terminal residue" evidence="1">
    <location>
        <position position="1"/>
    </location>
</feature>